<feature type="domain" description="Response regulatory" evidence="4">
    <location>
        <begin position="4"/>
        <end position="121"/>
    </location>
</feature>
<dbReference type="RefSeq" id="WP_024835865.1">
    <property type="nucleotide sequence ID" value="NZ_CP113524.1"/>
</dbReference>
<dbReference type="GO" id="GO:0003677">
    <property type="term" value="F:DNA binding"/>
    <property type="evidence" value="ECO:0007669"/>
    <property type="project" value="UniProtKB-KW"/>
</dbReference>
<evidence type="ECO:0000313" key="7">
    <source>
        <dbReference type="Proteomes" id="UP001163115"/>
    </source>
</evidence>
<dbReference type="PROSITE" id="PS50110">
    <property type="entry name" value="RESPONSE_REGULATORY"/>
    <property type="match status" value="1"/>
</dbReference>
<proteinExistence type="predicted"/>
<feature type="modified residue" description="4-aspartylphosphate" evidence="3">
    <location>
        <position position="58"/>
    </location>
</feature>
<dbReference type="InterPro" id="IPR011006">
    <property type="entry name" value="CheY-like_superfamily"/>
</dbReference>
<dbReference type="Proteomes" id="UP001163115">
    <property type="component" value="Chromosome"/>
</dbReference>
<evidence type="ECO:0000256" key="3">
    <source>
        <dbReference type="PROSITE-ProRule" id="PRU00169"/>
    </source>
</evidence>
<dbReference type="Pfam" id="PF00072">
    <property type="entry name" value="Response_reg"/>
    <property type="match status" value="1"/>
</dbReference>
<name>A0ABY7A8Q2_9FIRM</name>
<dbReference type="PANTHER" id="PTHR37299:SF1">
    <property type="entry name" value="STAGE 0 SPORULATION PROTEIN A HOMOLOG"/>
    <property type="match status" value="1"/>
</dbReference>
<evidence type="ECO:0000256" key="2">
    <source>
        <dbReference type="ARBA" id="ARBA00024867"/>
    </source>
</evidence>
<evidence type="ECO:0000259" key="4">
    <source>
        <dbReference type="PROSITE" id="PS50110"/>
    </source>
</evidence>
<dbReference type="PANTHER" id="PTHR37299">
    <property type="entry name" value="TRANSCRIPTIONAL REGULATOR-RELATED"/>
    <property type="match status" value="1"/>
</dbReference>
<dbReference type="Gene3D" id="3.40.50.2300">
    <property type="match status" value="1"/>
</dbReference>
<dbReference type="Gene3D" id="2.40.50.1020">
    <property type="entry name" value="LytTr DNA-binding domain"/>
    <property type="match status" value="1"/>
</dbReference>
<sequence>MKIHIVVCDDEASAVKLIKERLCTILDPLIQYTCYEFTDPRHVISMAKDTPIDLLLIDIEMPDIKGLDVVKEVRIYNHQLLVLFITNMDMYVYESFKLQPFRFIRKSHMNELNEALSSAVSIIKNNLDIFNVPINLVTHKEVKIHDIIYFESLHNNVKIVLNGDSFVFRSTLKLIEKQLEGKTFVRIHSGFLVNLKYIYLIRGSAVEISFNDNIISLPLSRNRRNNLISEYKRSLR</sequence>
<dbReference type="EMBL" id="CP113524">
    <property type="protein sequence ID" value="WAJ22128.1"/>
    <property type="molecule type" value="Genomic_DNA"/>
</dbReference>
<evidence type="ECO:0000313" key="6">
    <source>
        <dbReference type="EMBL" id="WAJ22128.1"/>
    </source>
</evidence>
<keyword evidence="3" id="KW-0597">Phosphoprotein</keyword>
<keyword evidence="6" id="KW-0238">DNA-binding</keyword>
<reference evidence="6" key="1">
    <citation type="submission" date="2022-11" db="EMBL/GenBank/DDBJ databases">
        <title>Lacrimispora xylanolytica sy1, complete genome.</title>
        <authorList>
            <person name="Choi S."/>
        </authorList>
    </citation>
    <scope>NUCLEOTIDE SEQUENCE</scope>
    <source>
        <strain evidence="6">Sy1</strain>
    </source>
</reference>
<dbReference type="SUPFAM" id="SSF52172">
    <property type="entry name" value="CheY-like"/>
    <property type="match status" value="1"/>
</dbReference>
<organism evidence="6 7">
    <name type="scientific">Lacrimispora xylanolytica</name>
    <dbReference type="NCBI Taxonomy" id="29375"/>
    <lineage>
        <taxon>Bacteria</taxon>
        <taxon>Bacillati</taxon>
        <taxon>Bacillota</taxon>
        <taxon>Clostridia</taxon>
        <taxon>Lachnospirales</taxon>
        <taxon>Lachnospiraceae</taxon>
        <taxon>Lacrimispora</taxon>
    </lineage>
</organism>
<dbReference type="PROSITE" id="PS50930">
    <property type="entry name" value="HTH_LYTTR"/>
    <property type="match status" value="1"/>
</dbReference>
<dbReference type="InterPro" id="IPR007492">
    <property type="entry name" value="LytTR_DNA-bd_dom"/>
</dbReference>
<comment type="function">
    <text evidence="2">May play the central regulatory role in sporulation. It may be an element of the effector pathway responsible for the activation of sporulation genes in response to nutritional stress. Spo0A may act in concert with spo0H (a sigma factor) to control the expression of some genes that are critical to the sporulation process.</text>
</comment>
<dbReference type="SMART" id="SM00850">
    <property type="entry name" value="LytTR"/>
    <property type="match status" value="1"/>
</dbReference>
<dbReference type="InterPro" id="IPR046947">
    <property type="entry name" value="LytR-like"/>
</dbReference>
<dbReference type="InterPro" id="IPR001789">
    <property type="entry name" value="Sig_transdc_resp-reg_receiver"/>
</dbReference>
<dbReference type="SMART" id="SM00448">
    <property type="entry name" value="REC"/>
    <property type="match status" value="1"/>
</dbReference>
<keyword evidence="7" id="KW-1185">Reference proteome</keyword>
<accession>A0ABY7A8Q2</accession>
<feature type="domain" description="HTH LytTR-type" evidence="5">
    <location>
        <begin position="142"/>
        <end position="236"/>
    </location>
</feature>
<evidence type="ECO:0000256" key="1">
    <source>
        <dbReference type="ARBA" id="ARBA00018672"/>
    </source>
</evidence>
<dbReference type="Pfam" id="PF04397">
    <property type="entry name" value="LytTR"/>
    <property type="match status" value="1"/>
</dbReference>
<protein>
    <recommendedName>
        <fullName evidence="1">Stage 0 sporulation protein A homolog</fullName>
    </recommendedName>
</protein>
<gene>
    <name evidence="6" type="ORF">OW255_11085</name>
</gene>
<evidence type="ECO:0000259" key="5">
    <source>
        <dbReference type="PROSITE" id="PS50930"/>
    </source>
</evidence>